<dbReference type="GO" id="GO:0016853">
    <property type="term" value="F:isomerase activity"/>
    <property type="evidence" value="ECO:0007669"/>
    <property type="project" value="UniProtKB-KW"/>
</dbReference>
<dbReference type="GO" id="GO:0016829">
    <property type="term" value="F:lyase activity"/>
    <property type="evidence" value="ECO:0007669"/>
    <property type="project" value="UniProtKB-KW"/>
</dbReference>
<comment type="similarity">
    <text evidence="1">Belongs to the enoyl-CoA hydratase/isomerase family.</text>
</comment>
<keyword evidence="2" id="KW-0456">Lyase</keyword>
<dbReference type="CDD" id="cd06558">
    <property type="entry name" value="crotonase-like"/>
    <property type="match status" value="1"/>
</dbReference>
<comment type="caution">
    <text evidence="3">The sequence shown here is derived from an EMBL/GenBank/DDBJ whole genome shotgun (WGS) entry which is preliminary data.</text>
</comment>
<dbReference type="NCBIfam" id="TIGR02280">
    <property type="entry name" value="PaaB1"/>
    <property type="match status" value="1"/>
</dbReference>
<keyword evidence="3" id="KW-0413">Isomerase</keyword>
<keyword evidence="4" id="KW-1185">Reference proteome</keyword>
<evidence type="ECO:0000256" key="2">
    <source>
        <dbReference type="ARBA" id="ARBA00023239"/>
    </source>
</evidence>
<reference evidence="3" key="1">
    <citation type="journal article" date="2014" name="Int. J. Syst. Evol. Microbiol.">
        <title>Complete genome sequence of Corynebacterium casei LMG S-19264T (=DSM 44701T), isolated from a smear-ripened cheese.</title>
        <authorList>
            <consortium name="US DOE Joint Genome Institute (JGI-PGF)"/>
            <person name="Walter F."/>
            <person name="Albersmeier A."/>
            <person name="Kalinowski J."/>
            <person name="Ruckert C."/>
        </authorList>
    </citation>
    <scope>NUCLEOTIDE SEQUENCE</scope>
    <source>
        <strain evidence="3">KCTC 23732</strain>
    </source>
</reference>
<dbReference type="GO" id="GO:0006635">
    <property type="term" value="P:fatty acid beta-oxidation"/>
    <property type="evidence" value="ECO:0007669"/>
    <property type="project" value="TreeGrafter"/>
</dbReference>
<dbReference type="RefSeq" id="WP_189384171.1">
    <property type="nucleotide sequence ID" value="NZ_BAABFY010000007.1"/>
</dbReference>
<evidence type="ECO:0000256" key="1">
    <source>
        <dbReference type="ARBA" id="ARBA00005254"/>
    </source>
</evidence>
<dbReference type="EMBL" id="BMYS01000003">
    <property type="protein sequence ID" value="GGW80501.1"/>
    <property type="molecule type" value="Genomic_DNA"/>
</dbReference>
<dbReference type="Proteomes" id="UP000608345">
    <property type="component" value="Unassembled WGS sequence"/>
</dbReference>
<gene>
    <name evidence="3" type="primary">paaG</name>
    <name evidence="3" type="ORF">GCM10011450_08020</name>
</gene>
<dbReference type="Gene3D" id="1.10.12.10">
    <property type="entry name" value="Lyase 2-enoyl-coa Hydratase, Chain A, domain 2"/>
    <property type="match status" value="1"/>
</dbReference>
<evidence type="ECO:0000313" key="4">
    <source>
        <dbReference type="Proteomes" id="UP000608345"/>
    </source>
</evidence>
<proteinExistence type="inferred from homology"/>
<protein>
    <submittedName>
        <fullName evidence="3">2-(1,2-epoxy-1,2-dihydrophenyl)acetyl-CoA isomerase</fullName>
    </submittedName>
</protein>
<dbReference type="InterPro" id="IPR014748">
    <property type="entry name" value="Enoyl-CoA_hydra_C"/>
</dbReference>
<dbReference type="PANTHER" id="PTHR11941">
    <property type="entry name" value="ENOYL-COA HYDRATASE-RELATED"/>
    <property type="match status" value="1"/>
</dbReference>
<name>A0A918JHP1_9BURK</name>
<dbReference type="AlphaFoldDB" id="A0A918JHP1"/>
<dbReference type="InterPro" id="IPR011968">
    <property type="entry name" value="PaaB1"/>
</dbReference>
<dbReference type="InterPro" id="IPR001753">
    <property type="entry name" value="Enoyl-CoA_hydra/iso"/>
</dbReference>
<dbReference type="Gene3D" id="3.90.226.10">
    <property type="entry name" value="2-enoyl-CoA Hydratase, Chain A, domain 1"/>
    <property type="match status" value="1"/>
</dbReference>
<dbReference type="SUPFAM" id="SSF52096">
    <property type="entry name" value="ClpP/crotonase"/>
    <property type="match status" value="1"/>
</dbReference>
<dbReference type="Pfam" id="PF00378">
    <property type="entry name" value="ECH_1"/>
    <property type="match status" value="1"/>
</dbReference>
<dbReference type="PANTHER" id="PTHR11941:SF133">
    <property type="entry name" value="1,2-EPOXYPHENYLACETYL-COA ISOMERASE"/>
    <property type="match status" value="1"/>
</dbReference>
<accession>A0A918JHP1</accession>
<organism evidence="3 4">
    <name type="scientific">Advenella faeciporci</name>
    <dbReference type="NCBI Taxonomy" id="797535"/>
    <lineage>
        <taxon>Bacteria</taxon>
        <taxon>Pseudomonadati</taxon>
        <taxon>Pseudomonadota</taxon>
        <taxon>Betaproteobacteria</taxon>
        <taxon>Burkholderiales</taxon>
        <taxon>Alcaligenaceae</taxon>
    </lineage>
</organism>
<sequence length="266" mass="29091">MIAKSYETILFAYREGVAYITLNRPERLNSFTSQMHDELKDVLSLLESRVDLRGVILTGAGRGFCAGQDLSERKPLQPGEVRDLGESLEKNYKPLVLRLRALPVPVVCFVNGVAAGAGFSLVLACDIIYAVESAKFIQAFAKIGLIPDAGSTHFLPRLIGTQRAMAASMLAQPISAQQALAWGMIWKCIPDASLQEEMAQMHQTLLNGATKALAATKQAIYASSENSLEQQLDLETELQREMGATKDYREGSVAFIEKRPPVFQGA</sequence>
<reference evidence="3" key="2">
    <citation type="submission" date="2020-09" db="EMBL/GenBank/DDBJ databases">
        <authorList>
            <person name="Sun Q."/>
            <person name="Kim S."/>
        </authorList>
    </citation>
    <scope>NUCLEOTIDE SEQUENCE</scope>
    <source>
        <strain evidence="3">KCTC 23732</strain>
    </source>
</reference>
<dbReference type="InterPro" id="IPR029045">
    <property type="entry name" value="ClpP/crotonase-like_dom_sf"/>
</dbReference>
<evidence type="ECO:0000313" key="3">
    <source>
        <dbReference type="EMBL" id="GGW80501.1"/>
    </source>
</evidence>
<dbReference type="GO" id="GO:0010124">
    <property type="term" value="P:phenylacetate catabolic process"/>
    <property type="evidence" value="ECO:0007669"/>
    <property type="project" value="InterPro"/>
</dbReference>